<sequence>MTDVTGILRDLQWHQLVHDDAYHRDIASMPPATRMKHFALHMAKYAAYLLDADDRNDSALAERALVDAFAIILAVGNTLGQDLSRDLAGRNVDIRGDNQEGSVPVWRAFIKETGALAKACESLDHIEDLPFKALMKQANTALAAVVLHGASVHGIDIVPAYKTRLRDVEKRSPFDDFIQQRQPVRNENVLG</sequence>
<dbReference type="Proteomes" id="UP000557392">
    <property type="component" value="Unassembled WGS sequence"/>
</dbReference>
<evidence type="ECO:0000313" key="1">
    <source>
        <dbReference type="EMBL" id="MBB4096819.1"/>
    </source>
</evidence>
<comment type="caution">
    <text evidence="1">The sequence shown here is derived from an EMBL/GenBank/DDBJ whole genome shotgun (WGS) entry which is preliminary data.</text>
</comment>
<proteinExistence type="predicted"/>
<keyword evidence="2" id="KW-1185">Reference proteome</keyword>
<evidence type="ECO:0000313" key="2">
    <source>
        <dbReference type="Proteomes" id="UP000557392"/>
    </source>
</evidence>
<reference evidence="1 2" key="1">
    <citation type="submission" date="2020-08" db="EMBL/GenBank/DDBJ databases">
        <title>Genomic Encyclopedia of Type Strains, Phase IV (KMG-IV): sequencing the most valuable type-strain genomes for metagenomic binning, comparative biology and taxonomic classification.</title>
        <authorList>
            <person name="Goeker M."/>
        </authorList>
    </citation>
    <scope>NUCLEOTIDE SEQUENCE [LARGE SCALE GENOMIC DNA]</scope>
    <source>
        <strain evidence="1 2">DSM 101806</strain>
    </source>
</reference>
<name>A0A7W6NVR6_9SPHN</name>
<dbReference type="RefSeq" id="WP_183993994.1">
    <property type="nucleotide sequence ID" value="NZ_JACIEH010000001.1"/>
</dbReference>
<dbReference type="EMBL" id="JACIEH010000001">
    <property type="protein sequence ID" value="MBB4096819.1"/>
    <property type="molecule type" value="Genomic_DNA"/>
</dbReference>
<protein>
    <submittedName>
        <fullName evidence="1">Uncharacterized protein</fullName>
    </submittedName>
</protein>
<dbReference type="AlphaFoldDB" id="A0A7W6NVR6"/>
<gene>
    <name evidence="1" type="ORF">GGR46_000352</name>
</gene>
<organism evidence="1 2">
    <name type="scientific">Sphingomonas kyeonggiensis</name>
    <dbReference type="NCBI Taxonomy" id="1268553"/>
    <lineage>
        <taxon>Bacteria</taxon>
        <taxon>Pseudomonadati</taxon>
        <taxon>Pseudomonadota</taxon>
        <taxon>Alphaproteobacteria</taxon>
        <taxon>Sphingomonadales</taxon>
        <taxon>Sphingomonadaceae</taxon>
        <taxon>Sphingomonas</taxon>
    </lineage>
</organism>
<accession>A0A7W6NVR6</accession>